<accession>A0A315V2P8</accession>
<evidence type="ECO:0000256" key="9">
    <source>
        <dbReference type="SAM" id="MobiDB-lite"/>
    </source>
</evidence>
<dbReference type="AlphaFoldDB" id="A0A315V2P8"/>
<keyword evidence="3 8" id="KW-0507">mRNA processing</keyword>
<keyword evidence="6 8" id="KW-0539">Nucleus</keyword>
<name>A0A315V2P8_GAMAF</name>
<comment type="function">
    <text evidence="7">Involved in pre-mRNA splicing as component of the spliceosome.</text>
</comment>
<reference evidence="10 11" key="1">
    <citation type="journal article" date="2018" name="G3 (Bethesda)">
        <title>A High-Quality Reference Genome for the Invasive Mosquitofish Gambusia affinis Using a Chicago Library.</title>
        <authorList>
            <person name="Hoffberg S.L."/>
            <person name="Troendle N.J."/>
            <person name="Glenn T.C."/>
            <person name="Mahmud O."/>
            <person name="Louha S."/>
            <person name="Chalopin D."/>
            <person name="Bennetzen J.L."/>
            <person name="Mauricio R."/>
        </authorList>
    </citation>
    <scope>NUCLEOTIDE SEQUENCE [LARGE SCALE GENOMIC DNA]</scope>
    <source>
        <strain evidence="10">NE01/NJP1002.9</strain>
        <tissue evidence="10">Muscle</tissue>
    </source>
</reference>
<proteinExistence type="inferred from homology"/>
<organism evidence="10 11">
    <name type="scientific">Gambusia affinis</name>
    <name type="common">Western mosquitofish</name>
    <name type="synonym">Heterandria affinis</name>
    <dbReference type="NCBI Taxonomy" id="33528"/>
    <lineage>
        <taxon>Eukaryota</taxon>
        <taxon>Metazoa</taxon>
        <taxon>Chordata</taxon>
        <taxon>Craniata</taxon>
        <taxon>Vertebrata</taxon>
        <taxon>Euteleostomi</taxon>
        <taxon>Actinopterygii</taxon>
        <taxon>Neopterygii</taxon>
        <taxon>Teleostei</taxon>
        <taxon>Neoteleostei</taxon>
        <taxon>Acanthomorphata</taxon>
        <taxon>Ovalentaria</taxon>
        <taxon>Atherinomorphae</taxon>
        <taxon>Cyprinodontiformes</taxon>
        <taxon>Poeciliidae</taxon>
        <taxon>Poeciliinae</taxon>
        <taxon>Gambusia</taxon>
    </lineage>
</organism>
<comment type="subunit">
    <text evidence="8">May be part of a spliceosome complex.</text>
</comment>
<keyword evidence="4 8" id="KW-0747">Spliceosome</keyword>
<dbReference type="GO" id="GO:0071014">
    <property type="term" value="C:post-mRNA release spliceosomal complex"/>
    <property type="evidence" value="ECO:0007669"/>
    <property type="project" value="TreeGrafter"/>
</dbReference>
<evidence type="ECO:0000313" key="10">
    <source>
        <dbReference type="EMBL" id="PWA16388.1"/>
    </source>
</evidence>
<dbReference type="InterPro" id="IPR013260">
    <property type="entry name" value="mRNA_splic_SYF2"/>
</dbReference>
<dbReference type="PANTHER" id="PTHR13264:SF5">
    <property type="entry name" value="PRE-MRNA-SPLICING FACTOR SYF2"/>
    <property type="match status" value="1"/>
</dbReference>
<evidence type="ECO:0000256" key="1">
    <source>
        <dbReference type="ARBA" id="ARBA00004123"/>
    </source>
</evidence>
<keyword evidence="11" id="KW-1185">Reference proteome</keyword>
<gene>
    <name evidence="10" type="ORF">CCH79_00004662</name>
</gene>
<comment type="subcellular location">
    <subcellularLocation>
        <location evidence="1 8">Nucleus</location>
    </subcellularLocation>
</comment>
<evidence type="ECO:0000256" key="5">
    <source>
        <dbReference type="ARBA" id="ARBA00023187"/>
    </source>
</evidence>
<dbReference type="Proteomes" id="UP000250572">
    <property type="component" value="Unassembled WGS sequence"/>
</dbReference>
<dbReference type="PANTHER" id="PTHR13264">
    <property type="entry name" value="GCIP-INTERACTING PROTEIN P29"/>
    <property type="match status" value="1"/>
</dbReference>
<evidence type="ECO:0000256" key="7">
    <source>
        <dbReference type="ARBA" id="ARBA00045277"/>
    </source>
</evidence>
<evidence type="ECO:0000256" key="3">
    <source>
        <dbReference type="ARBA" id="ARBA00022664"/>
    </source>
</evidence>
<evidence type="ECO:0000256" key="8">
    <source>
        <dbReference type="RuleBase" id="RU367148"/>
    </source>
</evidence>
<evidence type="ECO:0000313" key="11">
    <source>
        <dbReference type="Proteomes" id="UP000250572"/>
    </source>
</evidence>
<evidence type="ECO:0000256" key="2">
    <source>
        <dbReference type="ARBA" id="ARBA00010028"/>
    </source>
</evidence>
<evidence type="ECO:0000256" key="4">
    <source>
        <dbReference type="ARBA" id="ARBA00022728"/>
    </source>
</evidence>
<dbReference type="GO" id="GO:0000398">
    <property type="term" value="P:mRNA splicing, via spliceosome"/>
    <property type="evidence" value="ECO:0007669"/>
    <property type="project" value="UniProtKB-UniRule"/>
</dbReference>
<evidence type="ECO:0000256" key="6">
    <source>
        <dbReference type="ARBA" id="ARBA00023242"/>
    </source>
</evidence>
<feature type="region of interest" description="Disordered" evidence="9">
    <location>
        <begin position="197"/>
        <end position="222"/>
    </location>
</feature>
<protein>
    <recommendedName>
        <fullName evidence="8">Pre-mRNA-splicing factor SYF2</fullName>
    </recommendedName>
</protein>
<dbReference type="GO" id="GO:0071013">
    <property type="term" value="C:catalytic step 2 spliceosome"/>
    <property type="evidence" value="ECO:0007669"/>
    <property type="project" value="TreeGrafter"/>
</dbReference>
<dbReference type="STRING" id="33528.ENSGAFP00000028776"/>
<comment type="similarity">
    <text evidence="2 8">Belongs to the SYF2 family.</text>
</comment>
<sequence>MMSVILFPPHPTRGCEWRSHQTGPCSAPFCLTKQLQSFGLNSQRGDDETSDEKNVSNILDTVAATEEEPTETAVSQKREERLRKFRELHFKRNEARKQNHQEVVEEDKRLKLPSNWEAKKSRLEWELAEDEKKKECAARGEDYHRVKLLDVTADEAERWERKKKKKNPDTGFAGYAEAQFRQYQRLTKQIRPDLQSYEKQREESGEDFYPTSNSLSYGSHVPTKEGIDRMVEDVEKQIEKRAKYSRRRAYNDDADIDYINERNAKFNKKAERFYGKYTAEIKQNLERGTAV</sequence>
<feature type="non-terminal residue" evidence="10">
    <location>
        <position position="291"/>
    </location>
</feature>
<dbReference type="EMBL" id="NHOQ01002481">
    <property type="protein sequence ID" value="PWA16388.1"/>
    <property type="molecule type" value="Genomic_DNA"/>
</dbReference>
<dbReference type="GO" id="GO:0000974">
    <property type="term" value="C:Prp19 complex"/>
    <property type="evidence" value="ECO:0007669"/>
    <property type="project" value="TreeGrafter"/>
</dbReference>
<keyword evidence="5 8" id="KW-0508">mRNA splicing</keyword>
<comment type="caution">
    <text evidence="10">The sequence shown here is derived from an EMBL/GenBank/DDBJ whole genome shotgun (WGS) entry which is preliminary data.</text>
</comment>
<dbReference type="Pfam" id="PF08231">
    <property type="entry name" value="SYF2"/>
    <property type="match status" value="1"/>
</dbReference>